<dbReference type="InterPro" id="IPR036875">
    <property type="entry name" value="Znf_CCHC_sf"/>
</dbReference>
<keyword evidence="3 5" id="KW-0863">Zinc-finger</keyword>
<accession>A0AAD9L5Q2</accession>
<keyword evidence="2" id="KW-0677">Repeat</keyword>
<reference evidence="7" key="1">
    <citation type="journal article" date="2023" name="Mol. Biol. Evol.">
        <title>Third-Generation Sequencing Reveals the Adaptive Role of the Epigenome in Three Deep-Sea Polychaetes.</title>
        <authorList>
            <person name="Perez M."/>
            <person name="Aroh O."/>
            <person name="Sun Y."/>
            <person name="Lan Y."/>
            <person name="Juniper S.K."/>
            <person name="Young C.R."/>
            <person name="Angers B."/>
            <person name="Qian P.Y."/>
        </authorList>
    </citation>
    <scope>NUCLEOTIDE SEQUENCE</scope>
    <source>
        <strain evidence="7">R07B-5</strain>
    </source>
</reference>
<proteinExistence type="predicted"/>
<dbReference type="GO" id="GO:0008270">
    <property type="term" value="F:zinc ion binding"/>
    <property type="evidence" value="ECO:0007669"/>
    <property type="project" value="UniProtKB-KW"/>
</dbReference>
<organism evidence="7 8">
    <name type="scientific">Ridgeia piscesae</name>
    <name type="common">Tubeworm</name>
    <dbReference type="NCBI Taxonomy" id="27915"/>
    <lineage>
        <taxon>Eukaryota</taxon>
        <taxon>Metazoa</taxon>
        <taxon>Spiralia</taxon>
        <taxon>Lophotrochozoa</taxon>
        <taxon>Annelida</taxon>
        <taxon>Polychaeta</taxon>
        <taxon>Sedentaria</taxon>
        <taxon>Canalipalpata</taxon>
        <taxon>Sabellida</taxon>
        <taxon>Siboglinidae</taxon>
        <taxon>Ridgeia</taxon>
    </lineage>
</organism>
<comment type="caution">
    <text evidence="7">The sequence shown here is derived from an EMBL/GenBank/DDBJ whole genome shotgun (WGS) entry which is preliminary data.</text>
</comment>
<dbReference type="PANTHER" id="PTHR46242:SF1">
    <property type="entry name" value="ZINC FINGER CCHC DOMAIN-CONTAINING PROTEIN 9"/>
    <property type="match status" value="1"/>
</dbReference>
<evidence type="ECO:0000256" key="1">
    <source>
        <dbReference type="ARBA" id="ARBA00022723"/>
    </source>
</evidence>
<keyword evidence="1" id="KW-0479">Metal-binding</keyword>
<evidence type="ECO:0000256" key="5">
    <source>
        <dbReference type="PROSITE-ProRule" id="PRU00047"/>
    </source>
</evidence>
<dbReference type="GO" id="GO:0003676">
    <property type="term" value="F:nucleic acid binding"/>
    <property type="evidence" value="ECO:0007669"/>
    <property type="project" value="InterPro"/>
</dbReference>
<evidence type="ECO:0000256" key="4">
    <source>
        <dbReference type="ARBA" id="ARBA00022833"/>
    </source>
</evidence>
<keyword evidence="8" id="KW-1185">Reference proteome</keyword>
<protein>
    <recommendedName>
        <fullName evidence="6">CCHC-type domain-containing protein</fullName>
    </recommendedName>
</protein>
<dbReference type="PROSITE" id="PS50158">
    <property type="entry name" value="ZF_CCHC"/>
    <property type="match status" value="1"/>
</dbReference>
<feature type="domain" description="CCHC-type" evidence="6">
    <location>
        <begin position="44"/>
        <end position="60"/>
    </location>
</feature>
<dbReference type="EMBL" id="JAODUO010000313">
    <property type="protein sequence ID" value="KAK2183380.1"/>
    <property type="molecule type" value="Genomic_DNA"/>
</dbReference>
<sequence>MATCPKAARDTEQGAGICFKCGSTEHTVGQCRVRVPEGTFPYAKCFICGETGHLSKQCPDNPRGLYPKGGCCRVCGSVEHFKRDCPDLQCQQGIENITLTTLTATTSADDEPSLHMATTTPVRRTGPKIVKF</sequence>
<dbReference type="FunFam" id="4.10.60.10:FF:000091">
    <property type="entry name" value="Zinc finger CCHC-type-containing 9"/>
    <property type="match status" value="1"/>
</dbReference>
<evidence type="ECO:0000313" key="8">
    <source>
        <dbReference type="Proteomes" id="UP001209878"/>
    </source>
</evidence>
<evidence type="ECO:0000259" key="6">
    <source>
        <dbReference type="PROSITE" id="PS50158"/>
    </source>
</evidence>
<dbReference type="InterPro" id="IPR042246">
    <property type="entry name" value="ZCCHC9"/>
</dbReference>
<evidence type="ECO:0000256" key="2">
    <source>
        <dbReference type="ARBA" id="ARBA00022737"/>
    </source>
</evidence>
<dbReference type="Pfam" id="PF00098">
    <property type="entry name" value="zf-CCHC"/>
    <property type="match status" value="2"/>
</dbReference>
<evidence type="ECO:0000313" key="7">
    <source>
        <dbReference type="EMBL" id="KAK2183380.1"/>
    </source>
</evidence>
<dbReference type="GO" id="GO:0005730">
    <property type="term" value="C:nucleolus"/>
    <property type="evidence" value="ECO:0007669"/>
    <property type="project" value="TreeGrafter"/>
</dbReference>
<keyword evidence="4" id="KW-0862">Zinc</keyword>
<gene>
    <name evidence="7" type="ORF">NP493_314g01008</name>
</gene>
<dbReference type="SMART" id="SM00343">
    <property type="entry name" value="ZnF_C2HC"/>
    <property type="match status" value="3"/>
</dbReference>
<dbReference type="SUPFAM" id="SSF57756">
    <property type="entry name" value="Retrovirus zinc finger-like domains"/>
    <property type="match status" value="1"/>
</dbReference>
<dbReference type="Proteomes" id="UP001209878">
    <property type="component" value="Unassembled WGS sequence"/>
</dbReference>
<dbReference type="InterPro" id="IPR001878">
    <property type="entry name" value="Znf_CCHC"/>
</dbReference>
<dbReference type="Gene3D" id="4.10.60.10">
    <property type="entry name" value="Zinc finger, CCHC-type"/>
    <property type="match status" value="1"/>
</dbReference>
<dbReference type="PANTHER" id="PTHR46242">
    <property type="entry name" value="ZINC FINGER CCHC DOMAIN-CONTAINING PROTEIN 9 ZCCHC9"/>
    <property type="match status" value="1"/>
</dbReference>
<name>A0AAD9L5Q2_RIDPI</name>
<dbReference type="AlphaFoldDB" id="A0AAD9L5Q2"/>
<evidence type="ECO:0000256" key="3">
    <source>
        <dbReference type="ARBA" id="ARBA00022771"/>
    </source>
</evidence>